<evidence type="ECO:0000256" key="10">
    <source>
        <dbReference type="ARBA" id="ARBA00022777"/>
    </source>
</evidence>
<comment type="similarity">
    <text evidence="2">Belongs to the protein kinase superfamily. AGC Ser/Thr protein kinase family. PDPK1 subfamily.</text>
</comment>
<dbReference type="InterPro" id="IPR033931">
    <property type="entry name" value="PDK1-typ_PH"/>
</dbReference>
<dbReference type="Gene3D" id="2.30.29.30">
    <property type="entry name" value="Pleckstrin-homology domain (PH domain)/Phosphotyrosine-binding domain (PTB)"/>
    <property type="match status" value="1"/>
</dbReference>
<dbReference type="CDD" id="cd01262">
    <property type="entry name" value="PH_PDK1"/>
    <property type="match status" value="1"/>
</dbReference>
<dbReference type="PROSITE" id="PS00108">
    <property type="entry name" value="PROTEIN_KINASE_ST"/>
    <property type="match status" value="1"/>
</dbReference>
<organism evidence="17 18">
    <name type="scientific">Daphnia galeata</name>
    <dbReference type="NCBI Taxonomy" id="27404"/>
    <lineage>
        <taxon>Eukaryota</taxon>
        <taxon>Metazoa</taxon>
        <taxon>Ecdysozoa</taxon>
        <taxon>Arthropoda</taxon>
        <taxon>Crustacea</taxon>
        <taxon>Branchiopoda</taxon>
        <taxon>Diplostraca</taxon>
        <taxon>Cladocera</taxon>
        <taxon>Anomopoda</taxon>
        <taxon>Daphniidae</taxon>
        <taxon>Daphnia</taxon>
    </lineage>
</organism>
<dbReference type="PANTHER" id="PTHR24356">
    <property type="entry name" value="SERINE/THREONINE-PROTEIN KINASE"/>
    <property type="match status" value="1"/>
</dbReference>
<dbReference type="SUPFAM" id="SSF56112">
    <property type="entry name" value="Protein kinase-like (PK-like)"/>
    <property type="match status" value="1"/>
</dbReference>
<gene>
    <name evidence="17" type="ORF">DGAL_LOCUS7032</name>
</gene>
<reference evidence="17" key="1">
    <citation type="submission" date="2021-11" db="EMBL/GenBank/DDBJ databases">
        <authorList>
            <person name="Schell T."/>
        </authorList>
    </citation>
    <scope>NUCLEOTIDE SEQUENCE</scope>
    <source>
        <strain evidence="17">M5</strain>
    </source>
</reference>
<dbReference type="AlphaFoldDB" id="A0A8J2RRB1"/>
<comment type="catalytic activity">
    <reaction evidence="12">
        <text>L-threonyl-[protein] + ATP = O-phospho-L-threonyl-[protein] + ADP + H(+)</text>
        <dbReference type="Rhea" id="RHEA:46608"/>
        <dbReference type="Rhea" id="RHEA-COMP:11060"/>
        <dbReference type="Rhea" id="RHEA-COMP:11605"/>
        <dbReference type="ChEBI" id="CHEBI:15378"/>
        <dbReference type="ChEBI" id="CHEBI:30013"/>
        <dbReference type="ChEBI" id="CHEBI:30616"/>
        <dbReference type="ChEBI" id="CHEBI:61977"/>
        <dbReference type="ChEBI" id="CHEBI:456216"/>
        <dbReference type="EC" id="2.7.11.1"/>
    </reaction>
</comment>
<evidence type="ECO:0000256" key="14">
    <source>
        <dbReference type="PROSITE-ProRule" id="PRU10141"/>
    </source>
</evidence>
<dbReference type="SUPFAM" id="SSF50729">
    <property type="entry name" value="PH domain-like"/>
    <property type="match status" value="1"/>
</dbReference>
<keyword evidence="18" id="KW-1185">Reference proteome</keyword>
<evidence type="ECO:0000313" key="18">
    <source>
        <dbReference type="Proteomes" id="UP000789390"/>
    </source>
</evidence>
<dbReference type="InterPro" id="IPR000719">
    <property type="entry name" value="Prot_kinase_dom"/>
</dbReference>
<comment type="caution">
    <text evidence="17">The sequence shown here is derived from an EMBL/GenBank/DDBJ whole genome shotgun (WGS) entry which is preliminary data.</text>
</comment>
<comment type="catalytic activity">
    <reaction evidence="13">
        <text>L-seryl-[protein] + ATP = O-phospho-L-seryl-[protein] + ADP + H(+)</text>
        <dbReference type="Rhea" id="RHEA:17989"/>
        <dbReference type="Rhea" id="RHEA-COMP:9863"/>
        <dbReference type="Rhea" id="RHEA-COMP:11604"/>
        <dbReference type="ChEBI" id="CHEBI:15378"/>
        <dbReference type="ChEBI" id="CHEBI:29999"/>
        <dbReference type="ChEBI" id="CHEBI:30616"/>
        <dbReference type="ChEBI" id="CHEBI:83421"/>
        <dbReference type="ChEBI" id="CHEBI:456216"/>
        <dbReference type="EC" id="2.7.11.1"/>
    </reaction>
</comment>
<dbReference type="FunFam" id="1.10.510.10:FF:001419">
    <property type="entry name" value="3-phosphoinositide-dependent protein kinase"/>
    <property type="match status" value="1"/>
</dbReference>
<evidence type="ECO:0000256" key="11">
    <source>
        <dbReference type="ARBA" id="ARBA00022840"/>
    </source>
</evidence>
<proteinExistence type="inferred from homology"/>
<dbReference type="FunFam" id="3.30.200.20:FF:000191">
    <property type="entry name" value="3-phosphoinositide-dependent protein kinase 2-like"/>
    <property type="match status" value="1"/>
</dbReference>
<dbReference type="PROSITE" id="PS50011">
    <property type="entry name" value="PROTEIN_KINASE_DOM"/>
    <property type="match status" value="1"/>
</dbReference>
<keyword evidence="9 14" id="KW-0547">Nucleotide-binding</keyword>
<protein>
    <recommendedName>
        <fullName evidence="4">3-phosphoinositide-dependent protein kinase 1</fullName>
        <ecNumber evidence="3">2.7.11.1</ecNumber>
    </recommendedName>
</protein>
<evidence type="ECO:0000256" key="2">
    <source>
        <dbReference type="ARBA" id="ARBA00010006"/>
    </source>
</evidence>
<dbReference type="InterPro" id="IPR050236">
    <property type="entry name" value="Ser_Thr_kinase_AGC"/>
</dbReference>
<evidence type="ECO:0000256" key="6">
    <source>
        <dbReference type="ARBA" id="ARBA00022490"/>
    </source>
</evidence>
<dbReference type="Proteomes" id="UP000789390">
    <property type="component" value="Unassembled WGS sequence"/>
</dbReference>
<dbReference type="SMART" id="SM00220">
    <property type="entry name" value="S_TKc"/>
    <property type="match status" value="1"/>
</dbReference>
<evidence type="ECO:0000256" key="5">
    <source>
        <dbReference type="ARBA" id="ARBA00022473"/>
    </source>
</evidence>
<name>A0A8J2RRB1_9CRUS</name>
<dbReference type="GO" id="GO:0048638">
    <property type="term" value="P:regulation of developmental growth"/>
    <property type="evidence" value="ECO:0007669"/>
    <property type="project" value="UniProtKB-ARBA"/>
</dbReference>
<evidence type="ECO:0000256" key="15">
    <source>
        <dbReference type="SAM" id="MobiDB-lite"/>
    </source>
</evidence>
<evidence type="ECO:0000313" key="17">
    <source>
        <dbReference type="EMBL" id="CAH0104266.1"/>
    </source>
</evidence>
<dbReference type="InterPro" id="IPR008271">
    <property type="entry name" value="Ser/Thr_kinase_AS"/>
</dbReference>
<evidence type="ECO:0000256" key="12">
    <source>
        <dbReference type="ARBA" id="ARBA00047899"/>
    </source>
</evidence>
<dbReference type="OrthoDB" id="347657at2759"/>
<keyword evidence="8" id="KW-0808">Transferase</keyword>
<dbReference type="InterPro" id="IPR039046">
    <property type="entry name" value="PDPK1"/>
</dbReference>
<evidence type="ECO:0000256" key="4">
    <source>
        <dbReference type="ARBA" id="ARBA00018538"/>
    </source>
</evidence>
<dbReference type="Pfam" id="PF14593">
    <property type="entry name" value="PH_3"/>
    <property type="match status" value="1"/>
</dbReference>
<sequence length="513" mass="58266">MGSEANTNNQSTVPRKGPNDFIFGRVLGDGSFSTVYLAKDIQTGKEFAIKVCEKRHIMREKKQQYVKREKEVLMLLSDKIKTSAPFFVRLYCTFHDHSSLYFVLTRATNGDLLTYLQKAEKFDEEVAQFYTAELVHAVEHMHLLGVVHRDLKPENILLDTQKHILITDFGSAKMIPQPPFLPDADNSSEGTARRSSFVGTAQYVSPEILTDKRSSPASDLWAIGCILYQMLIGNPPFQARSEYAIFQKILKLEFEYPAVFPSVAQDFISKLLVIDSKERLGAQDFGGYPSIKKHRFFQSIDFDTLYLKTPPCPSKCRDVVDLVSESSDPSEFLNAEPGLSGQQLSKLLGLQLNDEPSDASRNSAPTLSKEIPSINSTNSVPPLPTKKSLINFPANEHQLQARLIQQKESIPQWHNLVDKKLILKQGLIDKRKGLFSRRRMFLLTMGPNLYYVDPSNMVLKGQVPFGLTLKAEPKNFKNFHIHTPGRTYYLEDSEGFALEWCKALEEVRKHYYD</sequence>
<keyword evidence="6" id="KW-0963">Cytoplasm</keyword>
<dbReference type="GO" id="GO:0005737">
    <property type="term" value="C:cytoplasm"/>
    <property type="evidence" value="ECO:0007669"/>
    <property type="project" value="UniProtKB-SubCell"/>
</dbReference>
<evidence type="ECO:0000256" key="13">
    <source>
        <dbReference type="ARBA" id="ARBA00048679"/>
    </source>
</evidence>
<dbReference type="Pfam" id="PF00069">
    <property type="entry name" value="Pkinase"/>
    <property type="match status" value="1"/>
</dbReference>
<dbReference type="GO" id="GO:1901701">
    <property type="term" value="P:cellular response to oxygen-containing compound"/>
    <property type="evidence" value="ECO:0007669"/>
    <property type="project" value="UniProtKB-ARBA"/>
</dbReference>
<dbReference type="EMBL" id="CAKKLH010000133">
    <property type="protein sequence ID" value="CAH0104266.1"/>
    <property type="molecule type" value="Genomic_DNA"/>
</dbReference>
<dbReference type="Gene3D" id="3.30.200.20">
    <property type="entry name" value="Phosphorylase Kinase, domain 1"/>
    <property type="match status" value="1"/>
</dbReference>
<feature type="binding site" evidence="14">
    <location>
        <position position="50"/>
    </location>
    <ligand>
        <name>ATP</name>
        <dbReference type="ChEBI" id="CHEBI:30616"/>
    </ligand>
</feature>
<dbReference type="CDD" id="cd05581">
    <property type="entry name" value="STKc_PDK1"/>
    <property type="match status" value="1"/>
</dbReference>
<dbReference type="GO" id="GO:0035556">
    <property type="term" value="P:intracellular signal transduction"/>
    <property type="evidence" value="ECO:0007669"/>
    <property type="project" value="TreeGrafter"/>
</dbReference>
<evidence type="ECO:0000256" key="3">
    <source>
        <dbReference type="ARBA" id="ARBA00012513"/>
    </source>
</evidence>
<evidence type="ECO:0000256" key="7">
    <source>
        <dbReference type="ARBA" id="ARBA00022527"/>
    </source>
</evidence>
<dbReference type="Gene3D" id="1.10.510.10">
    <property type="entry name" value="Transferase(Phosphotransferase) domain 1"/>
    <property type="match status" value="1"/>
</dbReference>
<accession>A0A8J2RRB1</accession>
<keyword evidence="11 14" id="KW-0067">ATP-binding</keyword>
<dbReference type="InterPro" id="IPR017441">
    <property type="entry name" value="Protein_kinase_ATP_BS"/>
</dbReference>
<evidence type="ECO:0000256" key="8">
    <source>
        <dbReference type="ARBA" id="ARBA00022679"/>
    </source>
</evidence>
<dbReference type="FunFam" id="2.30.29.30:FF:000324">
    <property type="entry name" value="Phosphoinositide-dependent kinase 1, isoform F"/>
    <property type="match status" value="1"/>
</dbReference>
<keyword evidence="10" id="KW-0418">Kinase</keyword>
<dbReference type="InterPro" id="IPR011993">
    <property type="entry name" value="PH-like_dom_sf"/>
</dbReference>
<dbReference type="InterPro" id="IPR011009">
    <property type="entry name" value="Kinase-like_dom_sf"/>
</dbReference>
<dbReference type="GO" id="GO:0004674">
    <property type="term" value="F:protein serine/threonine kinase activity"/>
    <property type="evidence" value="ECO:0007669"/>
    <property type="project" value="UniProtKB-KW"/>
</dbReference>
<evidence type="ECO:0000259" key="16">
    <source>
        <dbReference type="PROSITE" id="PS50011"/>
    </source>
</evidence>
<keyword evidence="5" id="KW-0217">Developmental protein</keyword>
<dbReference type="EC" id="2.7.11.1" evidence="3"/>
<feature type="region of interest" description="Disordered" evidence="15">
    <location>
        <begin position="354"/>
        <end position="382"/>
    </location>
</feature>
<comment type="subcellular location">
    <subcellularLocation>
        <location evidence="1">Cytoplasm</location>
    </subcellularLocation>
</comment>
<evidence type="ECO:0000256" key="1">
    <source>
        <dbReference type="ARBA" id="ARBA00004496"/>
    </source>
</evidence>
<dbReference type="PROSITE" id="PS00107">
    <property type="entry name" value="PROTEIN_KINASE_ATP"/>
    <property type="match status" value="1"/>
</dbReference>
<feature type="domain" description="Protein kinase" evidence="16">
    <location>
        <begin position="21"/>
        <end position="297"/>
    </location>
</feature>
<keyword evidence="7" id="KW-0723">Serine/threonine-protein kinase</keyword>
<dbReference type="PANTHER" id="PTHR24356:SF163">
    <property type="entry name" value="3-PHOSPHOINOSITIDE-DEPENDENT PROTEIN KINASE 1-RELATED"/>
    <property type="match status" value="1"/>
</dbReference>
<evidence type="ECO:0000256" key="9">
    <source>
        <dbReference type="ARBA" id="ARBA00022741"/>
    </source>
</evidence>
<dbReference type="GO" id="GO:0005524">
    <property type="term" value="F:ATP binding"/>
    <property type="evidence" value="ECO:0007669"/>
    <property type="project" value="UniProtKB-UniRule"/>
</dbReference>